<accession>A0A0F9RNM8</accession>
<dbReference type="AlphaFoldDB" id="A0A0F9RNM8"/>
<protein>
    <recommendedName>
        <fullName evidence="2">Lipoprotein</fullName>
    </recommendedName>
</protein>
<gene>
    <name evidence="1" type="ORF">LCGC14_0573470</name>
</gene>
<dbReference type="PROSITE" id="PS51257">
    <property type="entry name" value="PROKAR_LIPOPROTEIN"/>
    <property type="match status" value="1"/>
</dbReference>
<name>A0A0F9RNM8_9ZZZZ</name>
<reference evidence="1" key="1">
    <citation type="journal article" date="2015" name="Nature">
        <title>Complex archaea that bridge the gap between prokaryotes and eukaryotes.</title>
        <authorList>
            <person name="Spang A."/>
            <person name="Saw J.H."/>
            <person name="Jorgensen S.L."/>
            <person name="Zaremba-Niedzwiedzka K."/>
            <person name="Martijn J."/>
            <person name="Lind A.E."/>
            <person name="van Eijk R."/>
            <person name="Schleper C."/>
            <person name="Guy L."/>
            <person name="Ettema T.J."/>
        </authorList>
    </citation>
    <scope>NUCLEOTIDE SEQUENCE</scope>
</reference>
<organism evidence="1">
    <name type="scientific">marine sediment metagenome</name>
    <dbReference type="NCBI Taxonomy" id="412755"/>
    <lineage>
        <taxon>unclassified sequences</taxon>
        <taxon>metagenomes</taxon>
        <taxon>ecological metagenomes</taxon>
    </lineage>
</organism>
<dbReference type="EMBL" id="LAZR01000849">
    <property type="protein sequence ID" value="KKN56304.1"/>
    <property type="molecule type" value="Genomic_DNA"/>
</dbReference>
<sequence>MKYLSIGIVLLLTGCQATPTLCEVEPNTLLCDSSSYNVATVNALTIFESRAGRKAFALGKTYNGGEFYGFSEGYSSQSKANKRALDECKKRLTKYDSNAQCGLIR</sequence>
<evidence type="ECO:0000313" key="1">
    <source>
        <dbReference type="EMBL" id="KKN56304.1"/>
    </source>
</evidence>
<evidence type="ECO:0008006" key="2">
    <source>
        <dbReference type="Google" id="ProtNLM"/>
    </source>
</evidence>
<comment type="caution">
    <text evidence="1">The sequence shown here is derived from an EMBL/GenBank/DDBJ whole genome shotgun (WGS) entry which is preliminary data.</text>
</comment>
<proteinExistence type="predicted"/>